<keyword evidence="7" id="KW-0479">Metal-binding</keyword>
<dbReference type="Gene3D" id="3.40.720.10">
    <property type="entry name" value="Alkaline Phosphatase, subunit A"/>
    <property type="match status" value="1"/>
</dbReference>
<protein>
    <submittedName>
        <fullName evidence="11">Alkaline phosphatase family protein</fullName>
    </submittedName>
</protein>
<proteinExistence type="predicted"/>
<dbReference type="OrthoDB" id="9777768at2"/>
<accession>A0A4Q1K7Q1</accession>
<feature type="transmembrane region" description="Helical" evidence="9">
    <location>
        <begin position="12"/>
        <end position="34"/>
    </location>
</feature>
<feature type="transmembrane region" description="Helical" evidence="9">
    <location>
        <begin position="133"/>
        <end position="161"/>
    </location>
</feature>
<evidence type="ECO:0000313" key="11">
    <source>
        <dbReference type="EMBL" id="RXR21681.1"/>
    </source>
</evidence>
<feature type="binding site" evidence="8">
    <location>
        <position position="494"/>
    </location>
    <ligand>
        <name>Mn(2+)</name>
        <dbReference type="ChEBI" id="CHEBI:29035"/>
    </ligand>
</feature>
<comment type="caution">
    <text evidence="11">The sequence shown here is derived from an EMBL/GenBank/DDBJ whole genome shotgun (WGS) entry which is preliminary data.</text>
</comment>
<evidence type="ECO:0000256" key="8">
    <source>
        <dbReference type="PIRSR" id="PIRSR005091-3"/>
    </source>
</evidence>
<evidence type="ECO:0000256" key="3">
    <source>
        <dbReference type="ARBA" id="ARBA00022692"/>
    </source>
</evidence>
<dbReference type="InterPro" id="IPR050448">
    <property type="entry name" value="OpgB/LTA_synthase_biosynth"/>
</dbReference>
<evidence type="ECO:0000256" key="9">
    <source>
        <dbReference type="SAM" id="Phobius"/>
    </source>
</evidence>
<dbReference type="InterPro" id="IPR000917">
    <property type="entry name" value="Sulfatase_N"/>
</dbReference>
<feature type="binding site" evidence="7">
    <location>
        <position position="439"/>
    </location>
    <ligand>
        <name>substrate</name>
    </ligand>
</feature>
<name>A0A4Q1K7Q1_9FLAO</name>
<dbReference type="InterPro" id="IPR017850">
    <property type="entry name" value="Alkaline_phosphatase_core_sf"/>
</dbReference>
<dbReference type="Proteomes" id="UP000289857">
    <property type="component" value="Unassembled WGS sequence"/>
</dbReference>
<feature type="transmembrane region" description="Helical" evidence="9">
    <location>
        <begin position="54"/>
        <end position="79"/>
    </location>
</feature>
<evidence type="ECO:0000256" key="1">
    <source>
        <dbReference type="ARBA" id="ARBA00004651"/>
    </source>
</evidence>
<dbReference type="EMBL" id="SBKN01000007">
    <property type="protein sequence ID" value="RXR21681.1"/>
    <property type="molecule type" value="Genomic_DNA"/>
</dbReference>
<organism evidence="11 12">
    <name type="scientific">Flavobacterium stagni</name>
    <dbReference type="NCBI Taxonomy" id="2506421"/>
    <lineage>
        <taxon>Bacteria</taxon>
        <taxon>Pseudomonadati</taxon>
        <taxon>Bacteroidota</taxon>
        <taxon>Flavobacteriia</taxon>
        <taxon>Flavobacteriales</taxon>
        <taxon>Flavobacteriaceae</taxon>
        <taxon>Flavobacterium</taxon>
    </lineage>
</organism>
<dbReference type="Gene3D" id="3.30.1120.80">
    <property type="match status" value="1"/>
</dbReference>
<dbReference type="GO" id="GO:0005886">
    <property type="term" value="C:plasma membrane"/>
    <property type="evidence" value="ECO:0007669"/>
    <property type="project" value="UniProtKB-SubCell"/>
</dbReference>
<dbReference type="SUPFAM" id="SSF53649">
    <property type="entry name" value="Alkaline phosphatase-like"/>
    <property type="match status" value="1"/>
</dbReference>
<feature type="transmembrane region" description="Helical" evidence="9">
    <location>
        <begin position="91"/>
        <end position="113"/>
    </location>
</feature>
<dbReference type="RefSeq" id="WP_129462141.1">
    <property type="nucleotide sequence ID" value="NZ_SBKN01000007.1"/>
</dbReference>
<dbReference type="CDD" id="cd16015">
    <property type="entry name" value="LTA_synthase"/>
    <property type="match status" value="1"/>
</dbReference>
<feature type="transmembrane region" description="Helical" evidence="9">
    <location>
        <begin position="173"/>
        <end position="196"/>
    </location>
</feature>
<feature type="domain" description="Sulfatase N-terminal" evidence="10">
    <location>
        <begin position="270"/>
        <end position="546"/>
    </location>
</feature>
<gene>
    <name evidence="11" type="ORF">EQG61_11765</name>
</gene>
<dbReference type="GO" id="GO:0046872">
    <property type="term" value="F:metal ion binding"/>
    <property type="evidence" value="ECO:0007669"/>
    <property type="project" value="UniProtKB-KW"/>
</dbReference>
<dbReference type="Pfam" id="PF00884">
    <property type="entry name" value="Sulfatase"/>
    <property type="match status" value="1"/>
</dbReference>
<feature type="active site" evidence="6">
    <location>
        <position position="324"/>
    </location>
</feature>
<dbReference type="InterPro" id="IPR012160">
    <property type="entry name" value="LtaS-like"/>
</dbReference>
<keyword evidence="5 9" id="KW-0472">Membrane</keyword>
<sequence length="641" mass="74480">MRHFPRLNEYKVLAYRLFLAYMFYMIARFLFYFYNSNLIKVDSWTDLFPLAYHGLAFDTTTILYVNSLFILLSILPFTINQQKGYQVGLKILYFTTNLIAFSLNFIDFIYYRYSFNRSTRASMDIVENETNKAALFGSFLIHYWHVFALFVALSLLWVYLYGKQKVKSDKQKLSLKYFFASTVSLLLIVALCIGGIRGDFRKSTRPINVVDASRFVTDASQSDFVLNTPFAVIRTWNTNTFQKVQLVDQPTVDSLLVPIKHYKNNPKTKPNVVIFILESFGKEYISSFNKDEQIKGYKGYAPFVDSLAQHSLIFTKAYANGYKSIHGMSSVLSGIPSFKDAFTSSPYPKQKIESLVSVLKSEGYDTSFFHGAPNGSMGFLGFSNILGIDNYYGKNEYNNDQDFDGYWGIWDEPFFQYFNKTISAKKQPFMATLFSVSSHEPYIVPDQYKGKFPKGTNPMHQCVGYTDFALKQFFKAASKEPWFNNTIFVLVADHDNLIYYDKYYNDQYAHTVPILFYSPKFNYKGVNNEWAQQIDIYPTILDMIGYEKPFRSWGRSLISDTKVPPFVMRYSSDLYQMMSGNYICTFDGQKAVGFYKRNDFALKHNLIAHRNVEMNLLEKRCKAFLQDYMERIIDKKLTSKP</sequence>
<dbReference type="PANTHER" id="PTHR47371:SF3">
    <property type="entry name" value="PHOSPHOGLYCEROL TRANSFERASE I"/>
    <property type="match status" value="1"/>
</dbReference>
<reference evidence="12" key="1">
    <citation type="submission" date="2019-01" db="EMBL/GenBank/DDBJ databases">
        <title>Cytophagaceae bacterium strain CAR-16.</title>
        <authorList>
            <person name="Chen W.-M."/>
        </authorList>
    </citation>
    <scope>NUCLEOTIDE SEQUENCE [LARGE SCALE GENOMIC DNA]</scope>
    <source>
        <strain evidence="12">WWJ-16</strain>
    </source>
</reference>
<keyword evidence="7" id="KW-0464">Manganese</keyword>
<dbReference type="PIRSF" id="PIRSF005091">
    <property type="entry name" value="Mmb_sulf_HI1246"/>
    <property type="match status" value="1"/>
</dbReference>
<evidence type="ECO:0000256" key="7">
    <source>
        <dbReference type="PIRSR" id="PIRSR005091-2"/>
    </source>
</evidence>
<evidence type="ECO:0000313" key="12">
    <source>
        <dbReference type="Proteomes" id="UP000289857"/>
    </source>
</evidence>
<dbReference type="PANTHER" id="PTHR47371">
    <property type="entry name" value="LIPOTEICHOIC ACID SYNTHASE"/>
    <property type="match status" value="1"/>
</dbReference>
<keyword evidence="3 9" id="KW-0812">Transmembrane</keyword>
<comment type="subcellular location">
    <subcellularLocation>
        <location evidence="1">Cell membrane</location>
        <topology evidence="1">Multi-pass membrane protein</topology>
    </subcellularLocation>
</comment>
<evidence type="ECO:0000256" key="2">
    <source>
        <dbReference type="ARBA" id="ARBA00022475"/>
    </source>
</evidence>
<evidence type="ECO:0000259" key="10">
    <source>
        <dbReference type="Pfam" id="PF00884"/>
    </source>
</evidence>
<feature type="binding site" evidence="8">
    <location>
        <position position="493"/>
    </location>
    <ligand>
        <name>Mn(2+)</name>
        <dbReference type="ChEBI" id="CHEBI:29035"/>
    </ligand>
</feature>
<keyword evidence="12" id="KW-1185">Reference proteome</keyword>
<evidence type="ECO:0000256" key="6">
    <source>
        <dbReference type="PIRSR" id="PIRSR005091-1"/>
    </source>
</evidence>
<evidence type="ECO:0000256" key="4">
    <source>
        <dbReference type="ARBA" id="ARBA00022989"/>
    </source>
</evidence>
<evidence type="ECO:0000256" key="5">
    <source>
        <dbReference type="ARBA" id="ARBA00023136"/>
    </source>
</evidence>
<keyword evidence="2" id="KW-1003">Cell membrane</keyword>
<dbReference type="AlphaFoldDB" id="A0A4Q1K7Q1"/>
<feature type="binding site" evidence="8">
    <location>
        <position position="278"/>
    </location>
    <ligand>
        <name>Mn(2+)</name>
        <dbReference type="ChEBI" id="CHEBI:29035"/>
    </ligand>
</feature>
<keyword evidence="4 9" id="KW-1133">Transmembrane helix</keyword>